<reference evidence="1 2" key="1">
    <citation type="journal article" date="2021" name="J. Hered.">
        <title>A chromosome-level genome assembly of the parasitoid wasp, Cotesia glomerata (Hymenoptera: Braconidae).</title>
        <authorList>
            <person name="Pinto B.J."/>
            <person name="Weis J.J."/>
            <person name="Gamble T."/>
            <person name="Ode P.J."/>
            <person name="Paul R."/>
            <person name="Zaspel J.M."/>
        </authorList>
    </citation>
    <scope>NUCLEOTIDE SEQUENCE [LARGE SCALE GENOMIC DNA]</scope>
    <source>
        <strain evidence="1">CgM1</strain>
    </source>
</reference>
<dbReference type="Proteomes" id="UP000826195">
    <property type="component" value="Unassembled WGS sequence"/>
</dbReference>
<gene>
    <name evidence="1" type="ORF">KQX54_017552</name>
</gene>
<name>A0AAV7IEH2_COTGL</name>
<proteinExistence type="predicted"/>
<dbReference type="EMBL" id="JAHXZJ010001864">
    <property type="protein sequence ID" value="KAH0550121.1"/>
    <property type="molecule type" value="Genomic_DNA"/>
</dbReference>
<evidence type="ECO:0000313" key="1">
    <source>
        <dbReference type="EMBL" id="KAH0550121.1"/>
    </source>
</evidence>
<comment type="caution">
    <text evidence="1">The sequence shown here is derived from an EMBL/GenBank/DDBJ whole genome shotgun (WGS) entry which is preliminary data.</text>
</comment>
<protein>
    <submittedName>
        <fullName evidence="1">Uncharacterized protein</fullName>
    </submittedName>
</protein>
<sequence length="133" mass="15479">MENYDVNLEFSVTGSLLGQFAKISGAQETLPPTRGYCEKIVEKISSYIKYPAIKLYIYRYMEVLPRNADEQFRLTRTSEPTATCRGYLSRFTLRRRLCLPSPWMATKKIRALGKEKRCIRLPWKSSTEKMPTV</sequence>
<accession>A0AAV7IEH2</accession>
<keyword evidence="2" id="KW-1185">Reference proteome</keyword>
<dbReference type="AlphaFoldDB" id="A0AAV7IEH2"/>
<evidence type="ECO:0000313" key="2">
    <source>
        <dbReference type="Proteomes" id="UP000826195"/>
    </source>
</evidence>
<organism evidence="1 2">
    <name type="scientific">Cotesia glomerata</name>
    <name type="common">Lepidopteran parasitic wasp</name>
    <name type="synonym">Apanteles glomeratus</name>
    <dbReference type="NCBI Taxonomy" id="32391"/>
    <lineage>
        <taxon>Eukaryota</taxon>
        <taxon>Metazoa</taxon>
        <taxon>Ecdysozoa</taxon>
        <taxon>Arthropoda</taxon>
        <taxon>Hexapoda</taxon>
        <taxon>Insecta</taxon>
        <taxon>Pterygota</taxon>
        <taxon>Neoptera</taxon>
        <taxon>Endopterygota</taxon>
        <taxon>Hymenoptera</taxon>
        <taxon>Apocrita</taxon>
        <taxon>Ichneumonoidea</taxon>
        <taxon>Braconidae</taxon>
        <taxon>Microgastrinae</taxon>
        <taxon>Cotesia</taxon>
    </lineage>
</organism>